<dbReference type="CDD" id="cd01949">
    <property type="entry name" value="GGDEF"/>
    <property type="match status" value="1"/>
</dbReference>
<feature type="compositionally biased region" description="Basic residues" evidence="1">
    <location>
        <begin position="388"/>
        <end position="402"/>
    </location>
</feature>
<dbReference type="PANTHER" id="PTHR45138">
    <property type="entry name" value="REGULATORY COMPONENTS OF SENSORY TRANSDUCTION SYSTEM"/>
    <property type="match status" value="1"/>
</dbReference>
<protein>
    <submittedName>
        <fullName evidence="4">GGDEF domain-containing protein</fullName>
    </submittedName>
</protein>
<evidence type="ECO:0000313" key="4">
    <source>
        <dbReference type="EMBL" id="MBJ8341649.1"/>
    </source>
</evidence>
<gene>
    <name evidence="4" type="ORF">JGU71_22440</name>
</gene>
<dbReference type="InterPro" id="IPR029787">
    <property type="entry name" value="Nucleotide_cyclase"/>
</dbReference>
<dbReference type="SUPFAM" id="SSF55073">
    <property type="entry name" value="Nucleotide cyclase"/>
    <property type="match status" value="1"/>
</dbReference>
<keyword evidence="2" id="KW-0472">Membrane</keyword>
<feature type="transmembrane region" description="Helical" evidence="2">
    <location>
        <begin position="137"/>
        <end position="158"/>
    </location>
</feature>
<dbReference type="PROSITE" id="PS50887">
    <property type="entry name" value="GGDEF"/>
    <property type="match status" value="1"/>
</dbReference>
<reference evidence="4" key="1">
    <citation type="submission" date="2020-12" db="EMBL/GenBank/DDBJ databases">
        <title>Antrihabitans popcorni sp. nov. and Antrihabitans auranticaus sp. nov., isolated from a larva cave.</title>
        <authorList>
            <person name="Lee S.D."/>
            <person name="Kim I.S."/>
        </authorList>
    </citation>
    <scope>NUCLEOTIDE SEQUENCE</scope>
    <source>
        <strain evidence="4">YC3-6</strain>
    </source>
</reference>
<sequence>MEGFLREWWSSKGDYRWVVDYFEPRAMESKIRWLLAVCTALLGVVSAIMIFSPSGPRDGLPTALVAAATVFTLVAALHWIFFGWPSWQLSAAFVVCGDLGITAVCWQYSNHLVGMYGLNSFVVLSLYLVFFHGPRALALHSAWALLSLTVFVIAVGWGPDGDPAMAIAQGLASVVIVVAIPPILQIGFWMMRSDADSSMVDPLTGLLNRRGLYMHAGELISLEGAADADVIVMVLDLDRFKHINDTHGHAIGDEVLVRSARRIKSVVRGGAVLARFGGEEFVLVDVIPRLHADAVAERIRAAIAAPTDIAPVTASIGVSCVSGSGFLAARMHLADLLDTMVVVADQAMYQAKRDGRDCVVVDLRGVDTASSSSGSGTRLPTLASHVHGTGKGRTRRDRRRSFDRRSGADRRLRRS</sequence>
<dbReference type="RefSeq" id="WP_199706743.1">
    <property type="nucleotide sequence ID" value="NZ_JAEMNV010000008.1"/>
</dbReference>
<dbReference type="SMART" id="SM00267">
    <property type="entry name" value="GGDEF"/>
    <property type="match status" value="1"/>
</dbReference>
<dbReference type="Proteomes" id="UP000655868">
    <property type="component" value="Unassembled WGS sequence"/>
</dbReference>
<evidence type="ECO:0000256" key="1">
    <source>
        <dbReference type="SAM" id="MobiDB-lite"/>
    </source>
</evidence>
<feature type="transmembrane region" description="Helical" evidence="2">
    <location>
        <begin position="63"/>
        <end position="81"/>
    </location>
</feature>
<feature type="compositionally biased region" description="Basic and acidic residues" evidence="1">
    <location>
        <begin position="403"/>
        <end position="415"/>
    </location>
</feature>
<feature type="transmembrane region" description="Helical" evidence="2">
    <location>
        <begin position="31"/>
        <end position="51"/>
    </location>
</feature>
<feature type="compositionally biased region" description="Polar residues" evidence="1">
    <location>
        <begin position="368"/>
        <end position="378"/>
    </location>
</feature>
<proteinExistence type="predicted"/>
<keyword evidence="5" id="KW-1185">Reference proteome</keyword>
<dbReference type="NCBIfam" id="TIGR00254">
    <property type="entry name" value="GGDEF"/>
    <property type="match status" value="1"/>
</dbReference>
<feature type="transmembrane region" description="Helical" evidence="2">
    <location>
        <begin position="87"/>
        <end position="106"/>
    </location>
</feature>
<name>A0A934NUB1_9NOCA</name>
<feature type="transmembrane region" description="Helical" evidence="2">
    <location>
        <begin position="113"/>
        <end position="131"/>
    </location>
</feature>
<evidence type="ECO:0000259" key="3">
    <source>
        <dbReference type="PROSITE" id="PS50887"/>
    </source>
</evidence>
<evidence type="ECO:0000256" key="2">
    <source>
        <dbReference type="SAM" id="Phobius"/>
    </source>
</evidence>
<dbReference type="InterPro" id="IPR050469">
    <property type="entry name" value="Diguanylate_Cyclase"/>
</dbReference>
<dbReference type="PANTHER" id="PTHR45138:SF9">
    <property type="entry name" value="DIGUANYLATE CYCLASE DGCM-RELATED"/>
    <property type="match status" value="1"/>
</dbReference>
<dbReference type="Gene3D" id="3.30.70.270">
    <property type="match status" value="1"/>
</dbReference>
<feature type="region of interest" description="Disordered" evidence="1">
    <location>
        <begin position="368"/>
        <end position="415"/>
    </location>
</feature>
<feature type="domain" description="GGDEF" evidence="3">
    <location>
        <begin position="228"/>
        <end position="364"/>
    </location>
</feature>
<dbReference type="AlphaFoldDB" id="A0A934NUB1"/>
<keyword evidence="2" id="KW-0812">Transmembrane</keyword>
<feature type="transmembrane region" description="Helical" evidence="2">
    <location>
        <begin position="170"/>
        <end position="191"/>
    </location>
</feature>
<dbReference type="Pfam" id="PF00990">
    <property type="entry name" value="GGDEF"/>
    <property type="match status" value="1"/>
</dbReference>
<dbReference type="GO" id="GO:0052621">
    <property type="term" value="F:diguanylate cyclase activity"/>
    <property type="evidence" value="ECO:0007669"/>
    <property type="project" value="TreeGrafter"/>
</dbReference>
<organism evidence="4 5">
    <name type="scientific">Antrihabitans stalagmiti</name>
    <dbReference type="NCBI Taxonomy" id="2799499"/>
    <lineage>
        <taxon>Bacteria</taxon>
        <taxon>Bacillati</taxon>
        <taxon>Actinomycetota</taxon>
        <taxon>Actinomycetes</taxon>
        <taxon>Mycobacteriales</taxon>
        <taxon>Nocardiaceae</taxon>
        <taxon>Antrihabitans</taxon>
    </lineage>
</organism>
<evidence type="ECO:0000313" key="5">
    <source>
        <dbReference type="Proteomes" id="UP000655868"/>
    </source>
</evidence>
<keyword evidence="2" id="KW-1133">Transmembrane helix</keyword>
<dbReference type="InterPro" id="IPR043128">
    <property type="entry name" value="Rev_trsase/Diguanyl_cyclase"/>
</dbReference>
<dbReference type="InterPro" id="IPR000160">
    <property type="entry name" value="GGDEF_dom"/>
</dbReference>
<comment type="caution">
    <text evidence="4">The sequence shown here is derived from an EMBL/GenBank/DDBJ whole genome shotgun (WGS) entry which is preliminary data.</text>
</comment>
<dbReference type="EMBL" id="JAEMNV010000008">
    <property type="protein sequence ID" value="MBJ8341649.1"/>
    <property type="molecule type" value="Genomic_DNA"/>
</dbReference>
<accession>A0A934NUB1</accession>